<dbReference type="SUPFAM" id="SSF56801">
    <property type="entry name" value="Acetyl-CoA synthetase-like"/>
    <property type="match status" value="1"/>
</dbReference>
<evidence type="ECO:0000313" key="4">
    <source>
        <dbReference type="Proteomes" id="UP000242320"/>
    </source>
</evidence>
<gene>
    <name evidence="3" type="ORF">B8W69_00650</name>
</gene>
<sequence length="382" mass="38670">MHLPPGSAASSLLPALERVLDGRDPALVALADDRESDALRVGLRVGEAIDDDVALVAATSGTTGIPKGALLTGAALMASAAATHDRLGGPGRWLLALPPHHIAGVQVLVRSLLAGSTPVEMDVTNPSKGFDVVELPGAIRALGSGRRYTSLIAAQLAKALGDPAATAALAELDAVLLGGGPAPRPVLDDAAGAGITVVRTYGMSETAGGCVYDGVPLDGVRLRTVDGRIVIGGATLAKGYRNPVDPDPFAEPGWFATDDLGAVSDAGVLTVLGRADDAISTGGLTVLPQPVEAALCTHPAVSDCAVFGVADDRLGQRVVAAVVVRDGSAAPTLDALRAQVTRTLDATAAPRELHIVDALPRRGIGKVDRAALVRRFGGASDQ</sequence>
<dbReference type="Pfam" id="PF13193">
    <property type="entry name" value="AMP-binding_C"/>
    <property type="match status" value="1"/>
</dbReference>
<dbReference type="OrthoDB" id="9803968at2"/>
<dbReference type="Gene3D" id="3.40.50.12780">
    <property type="entry name" value="N-terminal domain of ligase-like"/>
    <property type="match status" value="1"/>
</dbReference>
<accession>A0A1X2LEE4</accession>
<comment type="caution">
    <text evidence="3">The sequence shown here is derived from an EMBL/GenBank/DDBJ whole genome shotgun (WGS) entry which is preliminary data.</text>
</comment>
<dbReference type="PANTHER" id="PTHR43767:SF1">
    <property type="entry name" value="NONRIBOSOMAL PEPTIDE SYNTHASE PES1 (EUROFUNG)-RELATED"/>
    <property type="match status" value="1"/>
</dbReference>
<dbReference type="InterPro" id="IPR050237">
    <property type="entry name" value="ATP-dep_AMP-bd_enzyme"/>
</dbReference>
<dbReference type="EMBL" id="NCXM01000001">
    <property type="protein sequence ID" value="OSC32336.1"/>
    <property type="molecule type" value="Genomic_DNA"/>
</dbReference>
<dbReference type="PANTHER" id="PTHR43767">
    <property type="entry name" value="LONG-CHAIN-FATTY-ACID--COA LIGASE"/>
    <property type="match status" value="1"/>
</dbReference>
<feature type="domain" description="AMP-binding enzyme C-terminal" evidence="2">
    <location>
        <begin position="291"/>
        <end position="366"/>
    </location>
</feature>
<organism evidence="3 4">
    <name type="scientific">Mycolicibacterium vulneris</name>
    <dbReference type="NCBI Taxonomy" id="547163"/>
    <lineage>
        <taxon>Bacteria</taxon>
        <taxon>Bacillati</taxon>
        <taxon>Actinomycetota</taxon>
        <taxon>Actinomycetes</taxon>
        <taxon>Mycobacteriales</taxon>
        <taxon>Mycobacteriaceae</taxon>
        <taxon>Mycolicibacterium</taxon>
    </lineage>
</organism>
<evidence type="ECO:0000259" key="1">
    <source>
        <dbReference type="Pfam" id="PF00501"/>
    </source>
</evidence>
<dbReference type="Pfam" id="PF00501">
    <property type="entry name" value="AMP-binding"/>
    <property type="match status" value="1"/>
</dbReference>
<dbReference type="GO" id="GO:0016878">
    <property type="term" value="F:acid-thiol ligase activity"/>
    <property type="evidence" value="ECO:0007669"/>
    <property type="project" value="UniProtKB-ARBA"/>
</dbReference>
<dbReference type="AlphaFoldDB" id="A0A1X2LEE4"/>
<keyword evidence="4" id="KW-1185">Reference proteome</keyword>
<protein>
    <submittedName>
        <fullName evidence="3">O-succinylbenzoic acid--CoA ligase</fullName>
    </submittedName>
</protein>
<dbReference type="InterPro" id="IPR025110">
    <property type="entry name" value="AMP-bd_C"/>
</dbReference>
<reference evidence="3 4" key="1">
    <citation type="submission" date="2017-04" db="EMBL/GenBank/DDBJ databases">
        <title>The new phylogeny of genus Mycobacterium.</title>
        <authorList>
            <person name="Tortoli E."/>
            <person name="Trovato A."/>
            <person name="Cirillo D.M."/>
        </authorList>
    </citation>
    <scope>NUCLEOTIDE SEQUENCE [LARGE SCALE GENOMIC DNA]</scope>
    <source>
        <strain evidence="3 4">DSM 45247</strain>
    </source>
</reference>
<dbReference type="InterPro" id="IPR020845">
    <property type="entry name" value="AMP-binding_CS"/>
</dbReference>
<dbReference type="Gene3D" id="3.30.300.30">
    <property type="match status" value="1"/>
</dbReference>
<evidence type="ECO:0000259" key="2">
    <source>
        <dbReference type="Pfam" id="PF13193"/>
    </source>
</evidence>
<dbReference type="Proteomes" id="UP000242320">
    <property type="component" value="Unassembled WGS sequence"/>
</dbReference>
<dbReference type="NCBIfam" id="NF005877">
    <property type="entry name" value="PRK07824.1"/>
    <property type="match status" value="1"/>
</dbReference>
<dbReference type="InterPro" id="IPR000873">
    <property type="entry name" value="AMP-dep_synth/lig_dom"/>
</dbReference>
<dbReference type="InterPro" id="IPR042099">
    <property type="entry name" value="ANL_N_sf"/>
</dbReference>
<proteinExistence type="predicted"/>
<evidence type="ECO:0000313" key="3">
    <source>
        <dbReference type="EMBL" id="OSC32336.1"/>
    </source>
</evidence>
<keyword evidence="3" id="KW-0436">Ligase</keyword>
<dbReference type="PROSITE" id="PS00455">
    <property type="entry name" value="AMP_BINDING"/>
    <property type="match status" value="1"/>
</dbReference>
<dbReference type="InterPro" id="IPR045851">
    <property type="entry name" value="AMP-bd_C_sf"/>
</dbReference>
<name>A0A1X2LEE4_9MYCO</name>
<feature type="domain" description="AMP-dependent synthetase/ligase" evidence="1">
    <location>
        <begin position="47"/>
        <end position="224"/>
    </location>
</feature>